<dbReference type="NCBIfam" id="TIGR03709">
    <property type="entry name" value="PPK2_rel_1"/>
    <property type="match status" value="1"/>
</dbReference>
<evidence type="ECO:0000313" key="4">
    <source>
        <dbReference type="Proteomes" id="UP000002218"/>
    </source>
</evidence>
<sequence>MVRARGACDGGSVANSDKKSGKKNSASKSQALASTFRAPLGEQLDVTAISTKATPAGPQSREDAEAALAELGPRLAAQQEMLVAQGSAGDPRRVLLVLQGMDTAGKDGVINHVVGLLDPGGINLVSFKKPTAEELAHDFLWRIERQVPAAGRIGVFNRSQYEDVLVVRVHDLVPPSVWEPRYERINEFEQGLVDAHTTVIKCFLHISKDEQTERLLARLDDPTKYWKYNPGDVDERGRWDDYQQAYSAAIGRCSTDAAPWYVIPSDRKWYRNWAVAALLLEQLEHLELSYPPAAFDIETERRRVRDS</sequence>
<reference evidence="4" key="1">
    <citation type="submission" date="2009-09" db="EMBL/GenBank/DDBJ databases">
        <title>The complete genome of Nakamurella multipartita DSM 44233.</title>
        <authorList>
            <consortium name="US DOE Joint Genome Institute (JGI-PGF)"/>
            <person name="Lucas S."/>
            <person name="Copeland A."/>
            <person name="Lapidus A."/>
            <person name="Glavina del Rio T."/>
            <person name="Dalin E."/>
            <person name="Tice H."/>
            <person name="Bruce D."/>
            <person name="Goodwin L."/>
            <person name="Pitluck S."/>
            <person name="Kyrpides N."/>
            <person name="Mavromatis K."/>
            <person name="Ivanova N."/>
            <person name="Ovchinnikova G."/>
            <person name="Sims D."/>
            <person name="Meincke L."/>
            <person name="Brettin T."/>
            <person name="Detter J.C."/>
            <person name="Han C."/>
            <person name="Larimer F."/>
            <person name="Land M."/>
            <person name="Hauser L."/>
            <person name="Markowitz V."/>
            <person name="Cheng J.-F."/>
            <person name="Hugenholtz P."/>
            <person name="Woyke T."/>
            <person name="Wu D."/>
            <person name="Klenk H.-P."/>
            <person name="Eisen J.A."/>
        </authorList>
    </citation>
    <scope>NUCLEOTIDE SEQUENCE [LARGE SCALE GENOMIC DNA]</scope>
    <source>
        <strain evidence="4">ATCC 700099 / DSM 44233 / CIP 104796 / JCM 9543 / NBRC 105858 / Y-104</strain>
    </source>
</reference>
<accession>C8XEW3</accession>
<dbReference type="PANTHER" id="PTHR34383">
    <property type="entry name" value="POLYPHOSPHATE:AMP PHOSPHOTRANSFERASE-RELATED"/>
    <property type="match status" value="1"/>
</dbReference>
<dbReference type="PANTHER" id="PTHR34383:SF3">
    <property type="entry name" value="POLYPHOSPHATE:AMP PHOSPHOTRANSFERASE"/>
    <property type="match status" value="1"/>
</dbReference>
<organism evidence="3 4">
    <name type="scientific">Nakamurella multipartita (strain ATCC 700099 / DSM 44233 / CIP 104796 / JCM 9543 / NBRC 105858 / Y-104)</name>
    <name type="common">Microsphaera multipartita</name>
    <dbReference type="NCBI Taxonomy" id="479431"/>
    <lineage>
        <taxon>Bacteria</taxon>
        <taxon>Bacillati</taxon>
        <taxon>Actinomycetota</taxon>
        <taxon>Actinomycetes</taxon>
        <taxon>Nakamurellales</taxon>
        <taxon>Nakamurellaceae</taxon>
        <taxon>Nakamurella</taxon>
    </lineage>
</organism>
<dbReference type="Proteomes" id="UP000002218">
    <property type="component" value="Chromosome"/>
</dbReference>
<dbReference type="KEGG" id="nml:Namu_3539"/>
<dbReference type="Gene3D" id="3.40.50.300">
    <property type="entry name" value="P-loop containing nucleotide triphosphate hydrolases"/>
    <property type="match status" value="1"/>
</dbReference>
<keyword evidence="4" id="KW-1185">Reference proteome</keyword>
<dbReference type="HOGENOM" id="CLU_048699_1_2_11"/>
<dbReference type="InterPro" id="IPR022300">
    <property type="entry name" value="PPK2-rel_1"/>
</dbReference>
<reference evidence="3 4" key="2">
    <citation type="journal article" date="2010" name="Stand. Genomic Sci.">
        <title>Complete genome sequence of Nakamurella multipartita type strain (Y-104).</title>
        <authorList>
            <person name="Tice H."/>
            <person name="Mayilraj S."/>
            <person name="Sims D."/>
            <person name="Lapidus A."/>
            <person name="Nolan M."/>
            <person name="Lucas S."/>
            <person name="Glavina Del Rio T."/>
            <person name="Copeland A."/>
            <person name="Cheng J.F."/>
            <person name="Meincke L."/>
            <person name="Bruce D."/>
            <person name="Goodwin L."/>
            <person name="Pitluck S."/>
            <person name="Ivanova N."/>
            <person name="Mavromatis K."/>
            <person name="Ovchinnikova G."/>
            <person name="Pati A."/>
            <person name="Chen A."/>
            <person name="Palaniappan K."/>
            <person name="Land M."/>
            <person name="Hauser L."/>
            <person name="Chang Y.J."/>
            <person name="Jeffries C.D."/>
            <person name="Detter J.C."/>
            <person name="Brettin T."/>
            <person name="Rohde M."/>
            <person name="Goker M."/>
            <person name="Bristow J."/>
            <person name="Eisen J.A."/>
            <person name="Markowitz V."/>
            <person name="Hugenholtz P."/>
            <person name="Kyrpides N.C."/>
            <person name="Klenk H.P."/>
            <person name="Chen F."/>
        </authorList>
    </citation>
    <scope>NUCLEOTIDE SEQUENCE [LARGE SCALE GENOMIC DNA]</scope>
    <source>
        <strain evidence="4">ATCC 700099 / DSM 44233 / CIP 104796 / JCM 9543 / NBRC 105858 / Y-104</strain>
    </source>
</reference>
<dbReference type="EMBL" id="CP001737">
    <property type="protein sequence ID" value="ACV79864.1"/>
    <property type="molecule type" value="Genomic_DNA"/>
</dbReference>
<dbReference type="InterPro" id="IPR027417">
    <property type="entry name" value="P-loop_NTPase"/>
</dbReference>
<protein>
    <recommendedName>
        <fullName evidence="2">Polyphosphate kinase-2-related domain-containing protein</fullName>
    </recommendedName>
</protein>
<dbReference type="InterPro" id="IPR022488">
    <property type="entry name" value="PPK2-related"/>
</dbReference>
<dbReference type="STRING" id="479431.Namu_3539"/>
<dbReference type="AlphaFoldDB" id="C8XEW3"/>
<dbReference type="InParanoid" id="C8XEW3"/>
<name>C8XEW3_NAKMY</name>
<gene>
    <name evidence="3" type="ordered locus">Namu_3539</name>
</gene>
<evidence type="ECO:0000313" key="3">
    <source>
        <dbReference type="EMBL" id="ACV79864.1"/>
    </source>
</evidence>
<dbReference type="eggNOG" id="COG2326">
    <property type="taxonomic scope" value="Bacteria"/>
</dbReference>
<evidence type="ECO:0000256" key="1">
    <source>
        <dbReference type="SAM" id="MobiDB-lite"/>
    </source>
</evidence>
<dbReference type="Pfam" id="PF03976">
    <property type="entry name" value="PPK2"/>
    <property type="match status" value="1"/>
</dbReference>
<feature type="domain" description="Polyphosphate kinase-2-related" evidence="2">
    <location>
        <begin position="60"/>
        <end position="285"/>
    </location>
</feature>
<evidence type="ECO:0000259" key="2">
    <source>
        <dbReference type="Pfam" id="PF03976"/>
    </source>
</evidence>
<proteinExistence type="predicted"/>
<dbReference type="GO" id="GO:0016776">
    <property type="term" value="F:phosphotransferase activity, phosphate group as acceptor"/>
    <property type="evidence" value="ECO:0007669"/>
    <property type="project" value="InterPro"/>
</dbReference>
<feature type="region of interest" description="Disordered" evidence="1">
    <location>
        <begin position="1"/>
        <end position="36"/>
    </location>
</feature>
<dbReference type="SUPFAM" id="SSF52540">
    <property type="entry name" value="P-loop containing nucleoside triphosphate hydrolases"/>
    <property type="match status" value="1"/>
</dbReference>
<dbReference type="GO" id="GO:0006797">
    <property type="term" value="P:polyphosphate metabolic process"/>
    <property type="evidence" value="ECO:0007669"/>
    <property type="project" value="InterPro"/>
</dbReference>